<feature type="transmembrane region" description="Helical" evidence="6">
    <location>
        <begin position="39"/>
        <end position="59"/>
    </location>
</feature>
<feature type="transmembrane region" description="Helical" evidence="6">
    <location>
        <begin position="266"/>
        <end position="286"/>
    </location>
</feature>
<feature type="transmembrane region" description="Helical" evidence="6">
    <location>
        <begin position="71"/>
        <end position="88"/>
    </location>
</feature>
<accession>A0A1M6V644</accession>
<dbReference type="Pfam" id="PF07690">
    <property type="entry name" value="MFS_1"/>
    <property type="match status" value="1"/>
</dbReference>
<feature type="transmembrane region" description="Helical" evidence="6">
    <location>
        <begin position="129"/>
        <end position="151"/>
    </location>
</feature>
<keyword evidence="2" id="KW-0813">Transport</keyword>
<dbReference type="PANTHER" id="PTHR23520">
    <property type="entry name" value="TRANSPORTER, PUTATIVE (AFU_ORTHOLOGUE AFUA_3G04000)-RELATED"/>
    <property type="match status" value="1"/>
</dbReference>
<dbReference type="AlphaFoldDB" id="A0A1M6V644"/>
<dbReference type="GO" id="GO:0005886">
    <property type="term" value="C:plasma membrane"/>
    <property type="evidence" value="ECO:0007669"/>
    <property type="project" value="UniProtKB-SubCell"/>
</dbReference>
<evidence type="ECO:0000256" key="3">
    <source>
        <dbReference type="ARBA" id="ARBA00022692"/>
    </source>
</evidence>
<feature type="transmembrane region" description="Helical" evidence="6">
    <location>
        <begin position="198"/>
        <end position="219"/>
    </location>
</feature>
<dbReference type="SUPFAM" id="SSF103473">
    <property type="entry name" value="MFS general substrate transporter"/>
    <property type="match status" value="1"/>
</dbReference>
<feature type="domain" description="Major facilitator superfamily (MFS) profile" evidence="7">
    <location>
        <begin position="5"/>
        <end position="374"/>
    </location>
</feature>
<evidence type="ECO:0000256" key="1">
    <source>
        <dbReference type="ARBA" id="ARBA00004651"/>
    </source>
</evidence>
<dbReference type="OrthoDB" id="2374138at2"/>
<feature type="transmembrane region" description="Helical" evidence="6">
    <location>
        <begin position="351"/>
        <end position="370"/>
    </location>
</feature>
<evidence type="ECO:0000256" key="4">
    <source>
        <dbReference type="ARBA" id="ARBA00022989"/>
    </source>
</evidence>
<organism evidence="8 9">
    <name type="scientific">Alicyclobacillus tolerans</name>
    <dbReference type="NCBI Taxonomy" id="90970"/>
    <lineage>
        <taxon>Bacteria</taxon>
        <taxon>Bacillati</taxon>
        <taxon>Bacillota</taxon>
        <taxon>Bacilli</taxon>
        <taxon>Bacillales</taxon>
        <taxon>Alicyclobacillaceae</taxon>
        <taxon>Alicyclobacillus</taxon>
    </lineage>
</organism>
<comment type="subcellular location">
    <subcellularLocation>
        <location evidence="1">Cell membrane</location>
        <topology evidence="1">Multi-pass membrane protein</topology>
    </subcellularLocation>
</comment>
<dbReference type="InterPro" id="IPR036259">
    <property type="entry name" value="MFS_trans_sf"/>
</dbReference>
<dbReference type="InterPro" id="IPR020846">
    <property type="entry name" value="MFS_dom"/>
</dbReference>
<dbReference type="GO" id="GO:0022857">
    <property type="term" value="F:transmembrane transporter activity"/>
    <property type="evidence" value="ECO:0007669"/>
    <property type="project" value="InterPro"/>
</dbReference>
<dbReference type="Proteomes" id="UP000184016">
    <property type="component" value="Unassembled WGS sequence"/>
</dbReference>
<proteinExistence type="predicted"/>
<dbReference type="InterPro" id="IPR011701">
    <property type="entry name" value="MFS"/>
</dbReference>
<dbReference type="EMBL" id="FRAF01000022">
    <property type="protein sequence ID" value="SHK76874.1"/>
    <property type="molecule type" value="Genomic_DNA"/>
</dbReference>
<feature type="transmembrane region" description="Helical" evidence="6">
    <location>
        <begin position="231"/>
        <end position="254"/>
    </location>
</feature>
<reference evidence="9" key="1">
    <citation type="submission" date="2016-11" db="EMBL/GenBank/DDBJ databases">
        <authorList>
            <person name="Varghese N."/>
            <person name="Submissions S."/>
        </authorList>
    </citation>
    <scope>NUCLEOTIDE SEQUENCE [LARGE SCALE GENOMIC DNA]</scope>
    <source>
        <strain evidence="9">USBA-503</strain>
    </source>
</reference>
<evidence type="ECO:0000256" key="6">
    <source>
        <dbReference type="SAM" id="Phobius"/>
    </source>
</evidence>
<evidence type="ECO:0000256" key="2">
    <source>
        <dbReference type="ARBA" id="ARBA00022448"/>
    </source>
</evidence>
<feature type="transmembrane region" description="Helical" evidence="6">
    <location>
        <begin position="7"/>
        <end position="27"/>
    </location>
</feature>
<sequence length="382" mass="41032">MISRPLMLYLGSETLLSLGIGMAQYALPFFYAHQGLTDARIGVLFSINALCGAFVALLLGGVADRLGASKVWKLATLIIVLGYLGIGVGNLQWVYAVCTALAGIGGSLLVSTENVVLSSLTVSSEKAHIFSRFVAMYMFCMGAGNVLAGFLSPILGFRHVLLLGTAIALIAPVIRLFVRAPDAKAHRAFRKPSRRIIWMSGFSFLFGLAPGLLSQFMTLVLHQNFGGSPEAISIVSALAMFMVSIGSATVGPLIRRVREFPTLSMAFALSAGTTAASAWVSGFWSFSGLYLVRTAASSIPQPIVDASFLRFLAETEYAQMFGVRVAGANLGSAVGSWWGGSLLSQRMLQPLLWLSAAFFFVAYVYIMLLLRSMRHSLQLSNQ</sequence>
<keyword evidence="9" id="KW-1185">Reference proteome</keyword>
<keyword evidence="4 6" id="KW-1133">Transmembrane helix</keyword>
<feature type="transmembrane region" description="Helical" evidence="6">
    <location>
        <begin position="94"/>
        <end position="117"/>
    </location>
</feature>
<dbReference type="PANTHER" id="PTHR23520:SF5">
    <property type="entry name" value="TRANSPORTER, PUTATIVE (AFU_ORTHOLOGUE AFUA_3G04000)-RELATED"/>
    <property type="match status" value="1"/>
</dbReference>
<evidence type="ECO:0000259" key="7">
    <source>
        <dbReference type="PROSITE" id="PS50850"/>
    </source>
</evidence>
<keyword evidence="5 6" id="KW-0472">Membrane</keyword>
<gene>
    <name evidence="8" type="ORF">SAMN05443507_12215</name>
</gene>
<evidence type="ECO:0000256" key="5">
    <source>
        <dbReference type="ARBA" id="ARBA00023136"/>
    </source>
</evidence>
<evidence type="ECO:0000313" key="8">
    <source>
        <dbReference type="EMBL" id="SHK76874.1"/>
    </source>
</evidence>
<name>A0A1M6V644_9BACL</name>
<feature type="transmembrane region" description="Helical" evidence="6">
    <location>
        <begin position="157"/>
        <end position="178"/>
    </location>
</feature>
<dbReference type="Gene3D" id="1.20.1250.20">
    <property type="entry name" value="MFS general substrate transporter like domains"/>
    <property type="match status" value="2"/>
</dbReference>
<dbReference type="PROSITE" id="PS50850">
    <property type="entry name" value="MFS"/>
    <property type="match status" value="1"/>
</dbReference>
<dbReference type="STRING" id="1830138.SAMN05443507_12215"/>
<protein>
    <submittedName>
        <fullName evidence="8">Predicted arabinose efflux permease, MFS family</fullName>
    </submittedName>
</protein>
<dbReference type="RefSeq" id="WP_072874822.1">
    <property type="nucleotide sequence ID" value="NZ_FRAF01000022.1"/>
</dbReference>
<evidence type="ECO:0000313" key="9">
    <source>
        <dbReference type="Proteomes" id="UP000184016"/>
    </source>
</evidence>
<keyword evidence="3 6" id="KW-0812">Transmembrane</keyword>